<dbReference type="EMBL" id="JBAFVH010000002">
    <property type="protein sequence ID" value="MFG1371536.1"/>
    <property type="molecule type" value="Genomic_DNA"/>
</dbReference>
<sequence length="174" mass="19148">MSDHAPPIPCNWDGEAFAPVSQRFAKLADKFFIIGEIYAMVVEQPRSGKSHNHQFAWLQDAWMNLPEDIAHLYPSDEHLRKRALIEAGYYHELAVDAGSRAAALRVAAAVPVLNEFALAIIEGPMVLVRTPKSQSMRAMGAKQFYESKAAIMRVIADMLSVTPAELKKNAGSAA</sequence>
<proteinExistence type="predicted"/>
<evidence type="ECO:0000313" key="1">
    <source>
        <dbReference type="EMBL" id="MFG1371536.1"/>
    </source>
</evidence>
<dbReference type="RefSeq" id="WP_393991517.1">
    <property type="nucleotide sequence ID" value="NZ_JBAFVH010000002.1"/>
</dbReference>
<gene>
    <name evidence="1" type="ORF">V5F32_05105</name>
</gene>
<reference evidence="1 2" key="1">
    <citation type="submission" date="2024-02" db="EMBL/GenBank/DDBJ databases">
        <title>Expansion and revision of Xanthobacter and proposal of Roseixanthobacter gen. nov.</title>
        <authorList>
            <person name="Soltysiak M.P.M."/>
            <person name="Jalihal A."/>
            <person name="Ory A."/>
            <person name="Chrisophersen C."/>
            <person name="Lee A.D."/>
            <person name="Boulton J."/>
            <person name="Springer M."/>
        </authorList>
    </citation>
    <scope>NUCLEOTIDE SEQUENCE [LARGE SCALE GENOMIC DNA]</scope>
    <source>
        <strain evidence="1 2">23A</strain>
    </source>
</reference>
<keyword evidence="2" id="KW-1185">Reference proteome</keyword>
<accession>A0ABW6ZUL3</accession>
<name>A0ABW6ZUL3_9HYPH</name>
<organism evidence="1 2">
    <name type="scientific">Xanthobacter oligotrophicus</name>
    <dbReference type="NCBI Taxonomy" id="2607286"/>
    <lineage>
        <taxon>Bacteria</taxon>
        <taxon>Pseudomonadati</taxon>
        <taxon>Pseudomonadota</taxon>
        <taxon>Alphaproteobacteria</taxon>
        <taxon>Hyphomicrobiales</taxon>
        <taxon>Xanthobacteraceae</taxon>
        <taxon>Xanthobacter</taxon>
    </lineage>
</organism>
<evidence type="ECO:0000313" key="2">
    <source>
        <dbReference type="Proteomes" id="UP001604002"/>
    </source>
</evidence>
<protein>
    <submittedName>
        <fullName evidence="1">Uncharacterized protein</fullName>
    </submittedName>
</protein>
<comment type="caution">
    <text evidence="1">The sequence shown here is derived from an EMBL/GenBank/DDBJ whole genome shotgun (WGS) entry which is preliminary data.</text>
</comment>
<dbReference type="Proteomes" id="UP001604002">
    <property type="component" value="Unassembled WGS sequence"/>
</dbReference>